<proteinExistence type="predicted"/>
<reference evidence="7 8" key="1">
    <citation type="submission" date="2017-11" db="EMBL/GenBank/DDBJ databases">
        <title>Genomic Encyclopedia of Archaeal and Bacterial Type Strains, Phase II (KMG-II): From Individual Species to Whole Genera.</title>
        <authorList>
            <person name="Goeker M."/>
        </authorList>
    </citation>
    <scope>NUCLEOTIDE SEQUENCE [LARGE SCALE GENOMIC DNA]</scope>
    <source>
        <strain evidence="7 8">DSM 25478</strain>
    </source>
</reference>
<comment type="caution">
    <text evidence="7">The sequence shown here is derived from an EMBL/GenBank/DDBJ whole genome shotgun (WGS) entry which is preliminary data.</text>
</comment>
<dbReference type="PROSITE" id="PS50977">
    <property type="entry name" value="HTH_TETR_2"/>
    <property type="match status" value="1"/>
</dbReference>
<accession>A0A2M9CZT6</accession>
<sequence>MADRAAVVRRLGELFRERGYATSSLADVTAATGLGRGSLYHLFPDGKPQMLAAVLDDVDAWFEREVFAPLRDDGDGIERMVDAVDAYFRSGGRLCLVGRVALEPVDDVLARRLAAWFDRWRVALDVALRARGATADDAADLAEETLAAVQGGLVLAHATGDPAVFGRALRRVVGRYPRRPSRSSRIPAPPAAATSPAAPPTT</sequence>
<dbReference type="RefSeq" id="WP_203968104.1">
    <property type="nucleotide sequence ID" value="NZ_BOOX01000003.1"/>
</dbReference>
<dbReference type="SUPFAM" id="SSF48498">
    <property type="entry name" value="Tetracyclin repressor-like, C-terminal domain"/>
    <property type="match status" value="1"/>
</dbReference>
<dbReference type="InterPro" id="IPR054156">
    <property type="entry name" value="YxaF_TetR_C"/>
</dbReference>
<evidence type="ECO:0000256" key="5">
    <source>
        <dbReference type="SAM" id="MobiDB-lite"/>
    </source>
</evidence>
<evidence type="ECO:0000256" key="2">
    <source>
        <dbReference type="ARBA" id="ARBA00023125"/>
    </source>
</evidence>
<organism evidence="7 8">
    <name type="scientific">Sediminihabitans luteus</name>
    <dbReference type="NCBI Taxonomy" id="1138585"/>
    <lineage>
        <taxon>Bacteria</taxon>
        <taxon>Bacillati</taxon>
        <taxon>Actinomycetota</taxon>
        <taxon>Actinomycetes</taxon>
        <taxon>Micrococcales</taxon>
        <taxon>Cellulomonadaceae</taxon>
        <taxon>Sediminihabitans</taxon>
    </lineage>
</organism>
<evidence type="ECO:0000259" key="6">
    <source>
        <dbReference type="PROSITE" id="PS50977"/>
    </source>
</evidence>
<feature type="compositionally biased region" description="Low complexity" evidence="5">
    <location>
        <begin position="183"/>
        <end position="196"/>
    </location>
</feature>
<evidence type="ECO:0000256" key="3">
    <source>
        <dbReference type="ARBA" id="ARBA00023163"/>
    </source>
</evidence>
<keyword evidence="2 4" id="KW-0238">DNA-binding</keyword>
<dbReference type="EMBL" id="PGFE01000001">
    <property type="protein sequence ID" value="PJJ77456.1"/>
    <property type="molecule type" value="Genomic_DNA"/>
</dbReference>
<keyword evidence="3" id="KW-0804">Transcription</keyword>
<dbReference type="PANTHER" id="PTHR47506:SF1">
    <property type="entry name" value="HTH-TYPE TRANSCRIPTIONAL REGULATOR YJDC"/>
    <property type="match status" value="1"/>
</dbReference>
<evidence type="ECO:0000256" key="1">
    <source>
        <dbReference type="ARBA" id="ARBA00023015"/>
    </source>
</evidence>
<feature type="DNA-binding region" description="H-T-H motif" evidence="4">
    <location>
        <begin position="24"/>
        <end position="43"/>
    </location>
</feature>
<dbReference type="Pfam" id="PF00440">
    <property type="entry name" value="TetR_N"/>
    <property type="match status" value="1"/>
</dbReference>
<dbReference type="PANTHER" id="PTHR47506">
    <property type="entry name" value="TRANSCRIPTIONAL REGULATORY PROTEIN"/>
    <property type="match status" value="1"/>
</dbReference>
<feature type="region of interest" description="Disordered" evidence="5">
    <location>
        <begin position="176"/>
        <end position="202"/>
    </location>
</feature>
<evidence type="ECO:0000313" key="8">
    <source>
        <dbReference type="Proteomes" id="UP000231693"/>
    </source>
</evidence>
<protein>
    <submittedName>
        <fullName evidence="7">TetR family transcriptional regulator</fullName>
    </submittedName>
</protein>
<keyword evidence="1" id="KW-0805">Transcription regulation</keyword>
<name>A0A2M9CZT6_9CELL</name>
<gene>
    <name evidence="7" type="ORF">CLV28_0675</name>
</gene>
<evidence type="ECO:0000256" key="4">
    <source>
        <dbReference type="PROSITE-ProRule" id="PRU00335"/>
    </source>
</evidence>
<dbReference type="Pfam" id="PF21993">
    <property type="entry name" value="TetR_C_13_2"/>
    <property type="match status" value="1"/>
</dbReference>
<dbReference type="Proteomes" id="UP000231693">
    <property type="component" value="Unassembled WGS sequence"/>
</dbReference>
<dbReference type="SUPFAM" id="SSF46689">
    <property type="entry name" value="Homeodomain-like"/>
    <property type="match status" value="1"/>
</dbReference>
<dbReference type="InterPro" id="IPR036271">
    <property type="entry name" value="Tet_transcr_reg_TetR-rel_C_sf"/>
</dbReference>
<evidence type="ECO:0000313" key="7">
    <source>
        <dbReference type="EMBL" id="PJJ77456.1"/>
    </source>
</evidence>
<dbReference type="InterPro" id="IPR001647">
    <property type="entry name" value="HTH_TetR"/>
</dbReference>
<dbReference type="InterPro" id="IPR009057">
    <property type="entry name" value="Homeodomain-like_sf"/>
</dbReference>
<keyword evidence="8" id="KW-1185">Reference proteome</keyword>
<dbReference type="Gene3D" id="1.10.357.10">
    <property type="entry name" value="Tetracycline Repressor, domain 2"/>
    <property type="match status" value="1"/>
</dbReference>
<dbReference type="AlphaFoldDB" id="A0A2M9CZT6"/>
<feature type="domain" description="HTH tetR-type" evidence="6">
    <location>
        <begin position="1"/>
        <end position="61"/>
    </location>
</feature>
<dbReference type="GO" id="GO:0003677">
    <property type="term" value="F:DNA binding"/>
    <property type="evidence" value="ECO:0007669"/>
    <property type="project" value="UniProtKB-UniRule"/>
</dbReference>